<sequence>MALTRRTMLGATVATLPLAGCAGGSGGTATTEPDDATGTDPDTPTDDGTGMDAATVSVSDHPELGEILVGPDDMTLYMFDQDTQGESASTCYDGCAESWPPLTVEEGEEPTAGEGVTAELTTFEREDGTTQVSAGGWPLYYFTPDEEPGDVEGQGANDVWWVLRPDGTPVRPGEEMTGTPGGMDAATVSVSDHPELGEILVGPDGMTLYNFDQDTQGEPESTCYDGCAESWPPLTVEEGEEPTAGEGVTAELTTFEREDGTTQVAADGWPLYYFTPDEEPGDAEGQGANDVWWVLRPDGSLVRSDGSTATETGSVY</sequence>
<dbReference type="InterPro" id="IPR005297">
    <property type="entry name" value="Lipoprotein_repeat"/>
</dbReference>
<keyword evidence="3" id="KW-1185">Reference proteome</keyword>
<feature type="compositionally biased region" description="Low complexity" evidence="1">
    <location>
        <begin position="38"/>
        <end position="55"/>
    </location>
</feature>
<keyword evidence="2" id="KW-0614">Plasmid</keyword>
<dbReference type="Proteomes" id="UP000509626">
    <property type="component" value="Plasmid unnamed1"/>
</dbReference>
<proteinExistence type="predicted"/>
<dbReference type="AlphaFoldDB" id="A0A7D5LEN2"/>
<feature type="region of interest" description="Disordered" evidence="1">
    <location>
        <begin position="19"/>
        <end position="55"/>
    </location>
</feature>
<evidence type="ECO:0008006" key="4">
    <source>
        <dbReference type="Google" id="ProtNLM"/>
    </source>
</evidence>
<gene>
    <name evidence="2" type="ORF">HUG12_20815</name>
</gene>
<dbReference type="RefSeq" id="WP_179270812.1">
    <property type="nucleotide sequence ID" value="NZ_CP058580.1"/>
</dbReference>
<accession>A0A7D5LEN2</accession>
<dbReference type="KEGG" id="halu:HUG12_20815"/>
<dbReference type="PANTHER" id="PTHR39335">
    <property type="entry name" value="BLL4220 PROTEIN"/>
    <property type="match status" value="1"/>
</dbReference>
<organism evidence="2 3">
    <name type="scientific">Halorarum salinum</name>
    <dbReference type="NCBI Taxonomy" id="2743089"/>
    <lineage>
        <taxon>Archaea</taxon>
        <taxon>Methanobacteriati</taxon>
        <taxon>Methanobacteriota</taxon>
        <taxon>Stenosarchaea group</taxon>
        <taxon>Halobacteria</taxon>
        <taxon>Halobacteriales</taxon>
        <taxon>Haloferacaceae</taxon>
        <taxon>Halorarum</taxon>
    </lineage>
</organism>
<geneLocation type="plasmid" evidence="2 3">
    <name>unnamed1</name>
</geneLocation>
<dbReference type="GO" id="GO:0043448">
    <property type="term" value="P:alkane catabolic process"/>
    <property type="evidence" value="ECO:0007669"/>
    <property type="project" value="TreeGrafter"/>
</dbReference>
<protein>
    <recommendedName>
        <fullName evidence="4">Lipoprotein with Yx(FWY)xxD motif</fullName>
    </recommendedName>
</protein>
<dbReference type="OrthoDB" id="206319at2157"/>
<reference evidence="2 3" key="1">
    <citation type="submission" date="2020-06" db="EMBL/GenBank/DDBJ databases">
        <title>NJ-3-1, isolated from saline soil.</title>
        <authorList>
            <person name="Cui H.L."/>
            <person name="Shi X."/>
        </authorList>
    </citation>
    <scope>NUCLEOTIDE SEQUENCE [LARGE SCALE GENOMIC DNA]</scope>
    <source>
        <strain evidence="2 3">NJ-3-1</strain>
        <plasmid evidence="2 3">unnamed1</plasmid>
    </source>
</reference>
<name>A0A7D5LEN2_9EURY</name>
<dbReference type="EMBL" id="CP058580">
    <property type="protein sequence ID" value="QLG64229.1"/>
    <property type="molecule type" value="Genomic_DNA"/>
</dbReference>
<dbReference type="PANTHER" id="PTHR39335:SF1">
    <property type="entry name" value="BLL4220 PROTEIN"/>
    <property type="match status" value="1"/>
</dbReference>
<dbReference type="GeneID" id="56039956"/>
<dbReference type="Pfam" id="PF03640">
    <property type="entry name" value="Lipoprotein_15"/>
    <property type="match status" value="4"/>
</dbReference>
<evidence type="ECO:0000256" key="1">
    <source>
        <dbReference type="SAM" id="MobiDB-lite"/>
    </source>
</evidence>
<evidence type="ECO:0000313" key="2">
    <source>
        <dbReference type="EMBL" id="QLG64229.1"/>
    </source>
</evidence>
<evidence type="ECO:0000313" key="3">
    <source>
        <dbReference type="Proteomes" id="UP000509626"/>
    </source>
</evidence>